<evidence type="ECO:0000313" key="1">
    <source>
        <dbReference type="EMBL" id="KJZ69235.1"/>
    </source>
</evidence>
<name>A0A0F7ZJ38_9HYPO</name>
<sequence>MLQDGADTPIHRHLLTENDWMVISNFRDVLRHFANALKALEGDAQVRIRKGGELVAYGTAWDIIQAFEYLLGKLEEAKTMAKDLPDPGHFAVNVELGWKNWTNITRSSLSIRCIMSYSAIALHPALRLQWFEEAWAHRPDSSKRFR</sequence>
<dbReference type="Proteomes" id="UP000054481">
    <property type="component" value="Unassembled WGS sequence"/>
</dbReference>
<accession>A0A0F7ZJ38</accession>
<organism evidence="1 2">
    <name type="scientific">Hirsutella minnesotensis 3608</name>
    <dbReference type="NCBI Taxonomy" id="1043627"/>
    <lineage>
        <taxon>Eukaryota</taxon>
        <taxon>Fungi</taxon>
        <taxon>Dikarya</taxon>
        <taxon>Ascomycota</taxon>
        <taxon>Pezizomycotina</taxon>
        <taxon>Sordariomycetes</taxon>
        <taxon>Hypocreomycetidae</taxon>
        <taxon>Hypocreales</taxon>
        <taxon>Ophiocordycipitaceae</taxon>
        <taxon>Hirsutella</taxon>
    </lineage>
</organism>
<dbReference type="EMBL" id="KQ030743">
    <property type="protein sequence ID" value="KJZ69235.1"/>
    <property type="molecule type" value="Genomic_DNA"/>
</dbReference>
<reference evidence="1 2" key="1">
    <citation type="journal article" date="2014" name="Genome Biol. Evol.">
        <title>Comparative genomics and transcriptomics analyses reveal divergent lifestyle features of nematode endoparasitic fungus Hirsutella minnesotensis.</title>
        <authorList>
            <person name="Lai Y."/>
            <person name="Liu K."/>
            <person name="Zhang X."/>
            <person name="Zhang X."/>
            <person name="Li K."/>
            <person name="Wang N."/>
            <person name="Shu C."/>
            <person name="Wu Y."/>
            <person name="Wang C."/>
            <person name="Bushley K.E."/>
            <person name="Xiang M."/>
            <person name="Liu X."/>
        </authorList>
    </citation>
    <scope>NUCLEOTIDE SEQUENCE [LARGE SCALE GENOMIC DNA]</scope>
    <source>
        <strain evidence="1 2">3608</strain>
    </source>
</reference>
<keyword evidence="2" id="KW-1185">Reference proteome</keyword>
<dbReference type="AlphaFoldDB" id="A0A0F7ZJ38"/>
<evidence type="ECO:0000313" key="2">
    <source>
        <dbReference type="Proteomes" id="UP000054481"/>
    </source>
</evidence>
<protein>
    <submittedName>
        <fullName evidence="1">Uncharacterized protein</fullName>
    </submittedName>
</protein>
<gene>
    <name evidence="1" type="ORF">HIM_11374</name>
</gene>
<proteinExistence type="predicted"/>
<dbReference type="OrthoDB" id="5062037at2759"/>